<gene>
    <name evidence="1" type="ORF">OWV82_003932</name>
</gene>
<sequence>MALHLSTAANITISPRKTLPFLCSTTPKRRLSVQNSQKRTNYISPLRVAAPPSVPAAPDQETVKKDEKEEYGSVDDEFGEESTGSKFSWRDHWYPVSLVEDLDPKLPTPFQLLGRDLVLWFDQNSNQWVALDDKCPHRLAPLSEGRIDENGHLQCSYHGWSFDGCGSCTQIPQAASEGPEARAIQSPRACATRFPTMISQGLLFVWPDENGWERANATKPPMLPDDFDKPEFSSVTIQRDLFYGYDTLMENVSDPSHIDFAHHKVTGRRDRAKPLPFKLESRGPWGFAGANDGNPRISAKFVAPCYYMNKVEIDTKLPVVGDQKWIIWICSFNVPMAPGKTRSIVCSARNFFQFTMPGPAWWQVVPRWHEHWTSNKVYDGDMIVLQGQEKIFLSKSMEGSEDVNKQYTKITFTPTQADRFVLAFRNWLRRHGNSQPEWFGSSSQQTLPSTALSKRQMLDRFEQHTLKCASCREAYSAFQTWQKFLIGATVAFCATAGIPSDLQWRIILAGLAVVSAALAYALHELQKNFVFVDYVHADID</sequence>
<protein>
    <submittedName>
        <fullName evidence="1">Pheophorbide a oxygenase, chloroplastic-like</fullName>
    </submittedName>
</protein>
<dbReference type="Proteomes" id="UP001164539">
    <property type="component" value="Chromosome 2"/>
</dbReference>
<comment type="caution">
    <text evidence="1">The sequence shown here is derived from an EMBL/GenBank/DDBJ whole genome shotgun (WGS) entry which is preliminary data.</text>
</comment>
<accession>A0ACC1YML6</accession>
<reference evidence="1 2" key="1">
    <citation type="journal article" date="2023" name="Science">
        <title>Complex scaffold remodeling in plant triterpene biosynthesis.</title>
        <authorList>
            <person name="De La Pena R."/>
            <person name="Hodgson H."/>
            <person name="Liu J.C."/>
            <person name="Stephenson M.J."/>
            <person name="Martin A.C."/>
            <person name="Owen C."/>
            <person name="Harkess A."/>
            <person name="Leebens-Mack J."/>
            <person name="Jimenez L.E."/>
            <person name="Osbourn A."/>
            <person name="Sattely E.S."/>
        </authorList>
    </citation>
    <scope>NUCLEOTIDE SEQUENCE [LARGE SCALE GENOMIC DNA]</scope>
    <source>
        <strain evidence="2">cv. JPN11</strain>
        <tissue evidence="1">Leaf</tissue>
    </source>
</reference>
<evidence type="ECO:0000313" key="1">
    <source>
        <dbReference type="EMBL" id="KAJ4725002.1"/>
    </source>
</evidence>
<organism evidence="1 2">
    <name type="scientific">Melia azedarach</name>
    <name type="common">Chinaberry tree</name>
    <dbReference type="NCBI Taxonomy" id="155640"/>
    <lineage>
        <taxon>Eukaryota</taxon>
        <taxon>Viridiplantae</taxon>
        <taxon>Streptophyta</taxon>
        <taxon>Embryophyta</taxon>
        <taxon>Tracheophyta</taxon>
        <taxon>Spermatophyta</taxon>
        <taxon>Magnoliopsida</taxon>
        <taxon>eudicotyledons</taxon>
        <taxon>Gunneridae</taxon>
        <taxon>Pentapetalae</taxon>
        <taxon>rosids</taxon>
        <taxon>malvids</taxon>
        <taxon>Sapindales</taxon>
        <taxon>Meliaceae</taxon>
        <taxon>Melia</taxon>
    </lineage>
</organism>
<dbReference type="EMBL" id="CM051395">
    <property type="protein sequence ID" value="KAJ4725002.1"/>
    <property type="molecule type" value="Genomic_DNA"/>
</dbReference>
<proteinExistence type="predicted"/>
<evidence type="ECO:0000313" key="2">
    <source>
        <dbReference type="Proteomes" id="UP001164539"/>
    </source>
</evidence>
<name>A0ACC1YML6_MELAZ</name>
<keyword evidence="2" id="KW-1185">Reference proteome</keyword>